<keyword evidence="5 7" id="KW-1133">Transmembrane helix</keyword>
<evidence type="ECO:0000256" key="7">
    <source>
        <dbReference type="SAM" id="Phobius"/>
    </source>
</evidence>
<accession>A0ABN1RKA9</accession>
<feature type="transmembrane region" description="Helical" evidence="7">
    <location>
        <begin position="265"/>
        <end position="287"/>
    </location>
</feature>
<dbReference type="RefSeq" id="WP_343980990.1">
    <property type="nucleotide sequence ID" value="NZ_BAAAHK010000020.1"/>
</dbReference>
<feature type="domain" description="Major facilitator superfamily (MFS) profile" evidence="8">
    <location>
        <begin position="9"/>
        <end position="460"/>
    </location>
</feature>
<reference evidence="9 10" key="1">
    <citation type="journal article" date="2019" name="Int. J. Syst. Evol. Microbiol.">
        <title>The Global Catalogue of Microorganisms (GCM) 10K type strain sequencing project: providing services to taxonomists for standard genome sequencing and annotation.</title>
        <authorList>
            <consortium name="The Broad Institute Genomics Platform"/>
            <consortium name="The Broad Institute Genome Sequencing Center for Infectious Disease"/>
            <person name="Wu L."/>
            <person name="Ma J."/>
        </authorList>
    </citation>
    <scope>NUCLEOTIDE SEQUENCE [LARGE SCALE GENOMIC DNA]</scope>
    <source>
        <strain evidence="9 10">JCM 10977</strain>
    </source>
</reference>
<dbReference type="CDD" id="cd17321">
    <property type="entry name" value="MFS_MMR_MDR_like"/>
    <property type="match status" value="1"/>
</dbReference>
<evidence type="ECO:0000259" key="8">
    <source>
        <dbReference type="PROSITE" id="PS50850"/>
    </source>
</evidence>
<keyword evidence="6 7" id="KW-0472">Membrane</keyword>
<dbReference type="InterPro" id="IPR020846">
    <property type="entry name" value="MFS_dom"/>
</dbReference>
<feature type="transmembrane region" description="Helical" evidence="7">
    <location>
        <begin position="353"/>
        <end position="377"/>
    </location>
</feature>
<gene>
    <name evidence="9" type="ORF">GCM10009554_71760</name>
</gene>
<feature type="transmembrane region" description="Helical" evidence="7">
    <location>
        <begin position="75"/>
        <end position="92"/>
    </location>
</feature>
<dbReference type="PANTHER" id="PTHR42718">
    <property type="entry name" value="MAJOR FACILITATOR SUPERFAMILY MULTIDRUG TRANSPORTER MFSC"/>
    <property type="match status" value="1"/>
</dbReference>
<evidence type="ECO:0000256" key="5">
    <source>
        <dbReference type="ARBA" id="ARBA00022989"/>
    </source>
</evidence>
<evidence type="ECO:0000256" key="6">
    <source>
        <dbReference type="ARBA" id="ARBA00023136"/>
    </source>
</evidence>
<dbReference type="EMBL" id="BAAAHK010000020">
    <property type="protein sequence ID" value="GAA0958898.1"/>
    <property type="molecule type" value="Genomic_DNA"/>
</dbReference>
<dbReference type="PANTHER" id="PTHR42718:SF46">
    <property type="entry name" value="BLR6921 PROTEIN"/>
    <property type="match status" value="1"/>
</dbReference>
<feature type="transmembrane region" description="Helical" evidence="7">
    <location>
        <begin position="137"/>
        <end position="158"/>
    </location>
</feature>
<keyword evidence="3" id="KW-1003">Cell membrane</keyword>
<feature type="transmembrane region" description="Helical" evidence="7">
    <location>
        <begin position="329"/>
        <end position="347"/>
    </location>
</feature>
<evidence type="ECO:0000256" key="1">
    <source>
        <dbReference type="ARBA" id="ARBA00004651"/>
    </source>
</evidence>
<dbReference type="Pfam" id="PF07690">
    <property type="entry name" value="MFS_1"/>
    <property type="match status" value="1"/>
</dbReference>
<feature type="transmembrane region" description="Helical" evidence="7">
    <location>
        <begin position="164"/>
        <end position="185"/>
    </location>
</feature>
<feature type="transmembrane region" description="Helical" evidence="7">
    <location>
        <begin position="389"/>
        <end position="415"/>
    </location>
</feature>
<dbReference type="PROSITE" id="PS50850">
    <property type="entry name" value="MFS"/>
    <property type="match status" value="1"/>
</dbReference>
<name>A0ABN1RKA9_9ACTN</name>
<feature type="transmembrane region" description="Helical" evidence="7">
    <location>
        <begin position="299"/>
        <end position="317"/>
    </location>
</feature>
<feature type="transmembrane region" description="Helical" evidence="7">
    <location>
        <begin position="435"/>
        <end position="456"/>
    </location>
</feature>
<comment type="caution">
    <text evidence="9">The sequence shown here is derived from an EMBL/GenBank/DDBJ whole genome shotgun (WGS) entry which is preliminary data.</text>
</comment>
<evidence type="ECO:0000256" key="3">
    <source>
        <dbReference type="ARBA" id="ARBA00022475"/>
    </source>
</evidence>
<feature type="transmembrane region" description="Helical" evidence="7">
    <location>
        <begin position="197"/>
        <end position="215"/>
    </location>
</feature>
<dbReference type="InterPro" id="IPR036259">
    <property type="entry name" value="MFS_trans_sf"/>
</dbReference>
<comment type="subcellular location">
    <subcellularLocation>
        <location evidence="1">Cell membrane</location>
        <topology evidence="1">Multi-pass membrane protein</topology>
    </subcellularLocation>
</comment>
<dbReference type="PRINTS" id="PR01036">
    <property type="entry name" value="TCRTETB"/>
</dbReference>
<evidence type="ECO:0000256" key="2">
    <source>
        <dbReference type="ARBA" id="ARBA00022448"/>
    </source>
</evidence>
<feature type="transmembrane region" description="Helical" evidence="7">
    <location>
        <begin position="45"/>
        <end position="63"/>
    </location>
</feature>
<dbReference type="Gene3D" id="1.20.1250.20">
    <property type="entry name" value="MFS general substrate transporter like domains"/>
    <property type="match status" value="1"/>
</dbReference>
<dbReference type="Proteomes" id="UP001500542">
    <property type="component" value="Unassembled WGS sequence"/>
</dbReference>
<keyword evidence="4 7" id="KW-0812">Transmembrane</keyword>
<evidence type="ECO:0000313" key="10">
    <source>
        <dbReference type="Proteomes" id="UP001500542"/>
    </source>
</evidence>
<sequence>MTSRSKSGAFAVLASVQFVLILGMTVLNVAMPDIQQEFGLSRSELVLLSASYGMSFSGLLLLGGRLSDLYGARRVFVVSTALFAISSAAAGLAPGFEVLLSARFVQGIGAAFAVPAAMALVGLVYSEPARHARAMAVWGGLAAFGGTAGMLLSGVVAWWDSWRWAFVVPVAISVVAVALASRMLPQAATAPRERVDILGAILVTAGITVLGYGLVEAPERGWGSPLVLVTLIGGVVLLGLFVLVETRVARPLLPLSFLASPRRAVALLAVFLGAAGITTIFFMLSLYFQEVLGYSPLKASAAFVPFGLALVATGANVGRLVGRFGPRTVTLAGLVICAAGLGALSLISTTTPYVGPVLIGLVVFPVGVGMVFAGATVSATSDVPAGQAGLAGAVATTALEMGPAVGLAILVTVAAARTDSLTSAGTAGAALTSGYSFALAIGAIAFLLAAAGFAVLRGPRAAATEIPELQQEGAVHD</sequence>
<evidence type="ECO:0000256" key="4">
    <source>
        <dbReference type="ARBA" id="ARBA00022692"/>
    </source>
</evidence>
<dbReference type="InterPro" id="IPR011701">
    <property type="entry name" value="MFS"/>
</dbReference>
<proteinExistence type="predicted"/>
<dbReference type="SUPFAM" id="SSF103473">
    <property type="entry name" value="MFS general substrate transporter"/>
    <property type="match status" value="1"/>
</dbReference>
<protein>
    <submittedName>
        <fullName evidence="9">MFS transporter</fullName>
    </submittedName>
</protein>
<evidence type="ECO:0000313" key="9">
    <source>
        <dbReference type="EMBL" id="GAA0958898.1"/>
    </source>
</evidence>
<organism evidence="9 10">
    <name type="scientific">Kribbella koreensis</name>
    <dbReference type="NCBI Taxonomy" id="57909"/>
    <lineage>
        <taxon>Bacteria</taxon>
        <taxon>Bacillati</taxon>
        <taxon>Actinomycetota</taxon>
        <taxon>Actinomycetes</taxon>
        <taxon>Propionibacteriales</taxon>
        <taxon>Kribbellaceae</taxon>
        <taxon>Kribbella</taxon>
    </lineage>
</organism>
<dbReference type="Gene3D" id="1.20.1720.10">
    <property type="entry name" value="Multidrug resistance protein D"/>
    <property type="match status" value="1"/>
</dbReference>
<feature type="transmembrane region" description="Helical" evidence="7">
    <location>
        <begin position="7"/>
        <end position="30"/>
    </location>
</feature>
<feature type="transmembrane region" description="Helical" evidence="7">
    <location>
        <begin position="221"/>
        <end position="244"/>
    </location>
</feature>
<keyword evidence="2" id="KW-0813">Transport</keyword>
<feature type="transmembrane region" description="Helical" evidence="7">
    <location>
        <begin position="104"/>
        <end position="125"/>
    </location>
</feature>
<keyword evidence="10" id="KW-1185">Reference proteome</keyword>